<evidence type="ECO:0000313" key="6">
    <source>
        <dbReference type="Proteomes" id="UP000013200"/>
    </source>
</evidence>
<dbReference type="PATRIC" id="fig|1217698.3.peg.2748"/>
<dbReference type="InterPro" id="IPR007310">
    <property type="entry name" value="Aerobactin_biosyn_IucA/IucC_N"/>
</dbReference>
<dbReference type="Gene3D" id="3.30.310.280">
    <property type="match status" value="1"/>
</dbReference>
<dbReference type="Pfam" id="PF06276">
    <property type="entry name" value="FhuF"/>
    <property type="match status" value="1"/>
</dbReference>
<feature type="domain" description="Aerobactin siderophore biosynthesis IucA/IucC N-terminal" evidence="2">
    <location>
        <begin position="164"/>
        <end position="409"/>
    </location>
</feature>
<dbReference type="Gene3D" id="1.10.510.40">
    <property type="match status" value="1"/>
</dbReference>
<dbReference type="EMBL" id="BMDA01000001">
    <property type="protein sequence ID" value="GGH27142.1"/>
    <property type="molecule type" value="Genomic_DNA"/>
</dbReference>
<proteinExistence type="predicted"/>
<reference evidence="5 7" key="2">
    <citation type="journal article" date="2014" name="Int. J. Syst. Evol. Microbiol.">
        <title>Complete genome sequence of Corynebacterium casei LMG S-19264T (=DSM 44701T), isolated from a smear-ripened cheese.</title>
        <authorList>
            <consortium name="US DOE Joint Genome Institute (JGI-PGF)"/>
            <person name="Walter F."/>
            <person name="Albersmeier A."/>
            <person name="Kalinowski J."/>
            <person name="Ruckert C."/>
        </authorList>
    </citation>
    <scope>NUCLEOTIDE SEQUENCE [LARGE SCALE GENOMIC DNA]</scope>
    <source>
        <strain evidence="5 7">CCM 8635</strain>
    </source>
</reference>
<dbReference type="Gene3D" id="6.10.250.3370">
    <property type="match status" value="1"/>
</dbReference>
<evidence type="ECO:0000313" key="7">
    <source>
        <dbReference type="Proteomes" id="UP000652691"/>
    </source>
</evidence>
<comment type="caution">
    <text evidence="4">The sequence shown here is derived from an EMBL/GenBank/DDBJ whole genome shotgun (WGS) entry which is preliminary data.</text>
</comment>
<dbReference type="GeneID" id="80103082"/>
<comment type="pathway">
    <text evidence="1">Siderophore biosynthesis.</text>
</comment>
<dbReference type="Proteomes" id="UP000652691">
    <property type="component" value="Unassembled WGS sequence"/>
</dbReference>
<dbReference type="InterPro" id="IPR022770">
    <property type="entry name" value="IucA/IucC-like_C"/>
</dbReference>
<dbReference type="GO" id="GO:0019290">
    <property type="term" value="P:siderophore biosynthetic process"/>
    <property type="evidence" value="ECO:0007669"/>
    <property type="project" value="InterPro"/>
</dbReference>
<accession>N9PVD3</accession>
<protein>
    <submittedName>
        <fullName evidence="5">Siderophore biosynthesis protein IucA</fullName>
    </submittedName>
</protein>
<dbReference type="GO" id="GO:0016881">
    <property type="term" value="F:acid-amino acid ligase activity"/>
    <property type="evidence" value="ECO:0007669"/>
    <property type="project" value="UniProtKB-ARBA"/>
</dbReference>
<reference evidence="5" key="3">
    <citation type="submission" date="2024-03" db="EMBL/GenBank/DDBJ databases">
        <authorList>
            <person name="Sun Q."/>
            <person name="Sedlacek I."/>
        </authorList>
    </citation>
    <scope>NUCLEOTIDE SEQUENCE</scope>
    <source>
        <strain evidence="5">CCM 8635</strain>
    </source>
</reference>
<dbReference type="InterPro" id="IPR037455">
    <property type="entry name" value="LucA/IucC-like"/>
</dbReference>
<dbReference type="PANTHER" id="PTHR34384">
    <property type="entry name" value="L-2,3-DIAMINOPROPANOATE--CITRATE LIGASE"/>
    <property type="match status" value="1"/>
</dbReference>
<sequence length="617" mass="71806">MSSLNEIKILDQITQGQMAQSWLNQPQQEIFKQVEHRVIRQLIQAMLYEKILSYRSEKQSNGTFVFSISGISTNNEKIEYQCTGNIYQSFSLIRLSKEIPVLRVSAQDKREATLQDIISEILLHLPDTVNLASFIHELEQTLIKDTQARSLCMQGILSKQEREFDELESNLLDAHTYHPCYKSRIGFTLTDNYNYGAEFKQPIHLIWVAVHKNHASINMSCRLDQELFIDQQLDQENQQKFKDILITKGLNPRDYVFMPVHPWQWENTLITAFYFEIKEQKIVLLGQTQDSYRAQQSLRSLTNFSDLKKPYIKLSMNMTNTSSTRILARHTVMNGPIITDWLQQLIQSDETAKKLDFVVLGEFLGVSFNHETLVEERMPKAYGTMGAIWRESIHQYLKEGEEAIPFNGLSYIQSNKQPLIDTWIQRYGAAAWTQQLLKVAVLPIIHMLYAEGIGMESHGQNIVLIHRDGWPTRIALKDFHDGVRYSPAHLARQNLAPNLVPLPASHAKINRNSFILTEDLDAVRDFSCDCFFFICLTDIAIFLQENYQFDENLFWKLTADLIHQYQVEHPQHQQRFGLFNLFSEQYQVEELTKRRLLGDSQPRFKTVPNPLHQFSRV</sequence>
<evidence type="ECO:0000259" key="2">
    <source>
        <dbReference type="Pfam" id="PF04183"/>
    </source>
</evidence>
<dbReference type="AlphaFoldDB" id="N9PVD3"/>
<reference evidence="4 6" key="1">
    <citation type="submission" date="2013-02" db="EMBL/GenBank/DDBJ databases">
        <title>The Genome Sequence of Acinetobacter sp. NIPH 3623.</title>
        <authorList>
            <consortium name="The Broad Institute Genome Sequencing Platform"/>
            <consortium name="The Broad Institute Genome Sequencing Center for Infectious Disease"/>
            <person name="Cerqueira G."/>
            <person name="Feldgarden M."/>
            <person name="Courvalin P."/>
            <person name="Perichon B."/>
            <person name="Grillot-Courvalin C."/>
            <person name="Clermont D."/>
            <person name="Rocha E."/>
            <person name="Yoon E.-J."/>
            <person name="Nemec A."/>
            <person name="Walker B."/>
            <person name="Young S.K."/>
            <person name="Zeng Q."/>
            <person name="Gargeya S."/>
            <person name="Fitzgerald M."/>
            <person name="Haas B."/>
            <person name="Abouelleil A."/>
            <person name="Alvarado L."/>
            <person name="Arachchi H.M."/>
            <person name="Berlin A.M."/>
            <person name="Chapman S.B."/>
            <person name="Dewar J."/>
            <person name="Goldberg J."/>
            <person name="Griggs A."/>
            <person name="Gujja S."/>
            <person name="Hansen M."/>
            <person name="Howarth C."/>
            <person name="Imamovic A."/>
            <person name="Larimer J."/>
            <person name="McCowan C."/>
            <person name="Murphy C."/>
            <person name="Neiman D."/>
            <person name="Pearson M."/>
            <person name="Priest M."/>
            <person name="Roberts A."/>
            <person name="Saif S."/>
            <person name="Shea T."/>
            <person name="Sisk P."/>
            <person name="Sykes S."/>
            <person name="Wortman J."/>
            <person name="Nusbaum C."/>
            <person name="Birren B."/>
        </authorList>
    </citation>
    <scope>NUCLEOTIDE SEQUENCE [LARGE SCALE GENOMIC DNA]</scope>
    <source>
        <strain evidence="4 6">NIPH 3623</strain>
    </source>
</reference>
<dbReference type="RefSeq" id="WP_005287195.1">
    <property type="nucleotide sequence ID" value="NZ_BMDA01000001.1"/>
</dbReference>
<evidence type="ECO:0000256" key="1">
    <source>
        <dbReference type="ARBA" id="ARBA00004924"/>
    </source>
</evidence>
<evidence type="ECO:0000313" key="5">
    <source>
        <dbReference type="EMBL" id="GGH27142.1"/>
    </source>
</evidence>
<name>N9PVD3_9GAMM</name>
<gene>
    <name evidence="4" type="ORF">F888_02806</name>
    <name evidence="5" type="ORF">GCM10007354_05070</name>
</gene>
<dbReference type="Pfam" id="PF04183">
    <property type="entry name" value="IucA_IucC"/>
    <property type="match status" value="1"/>
</dbReference>
<dbReference type="EMBL" id="APSA01000007">
    <property type="protein sequence ID" value="ENX37469.1"/>
    <property type="molecule type" value="Genomic_DNA"/>
</dbReference>
<dbReference type="Proteomes" id="UP000013200">
    <property type="component" value="Unassembled WGS sequence"/>
</dbReference>
<organism evidence="4 6">
    <name type="scientific">Acinetobacter courvalinii</name>
    <dbReference type="NCBI Taxonomy" id="280147"/>
    <lineage>
        <taxon>Bacteria</taxon>
        <taxon>Pseudomonadati</taxon>
        <taxon>Pseudomonadota</taxon>
        <taxon>Gammaproteobacteria</taxon>
        <taxon>Moraxellales</taxon>
        <taxon>Moraxellaceae</taxon>
        <taxon>Acinetobacter</taxon>
    </lineage>
</organism>
<evidence type="ECO:0000313" key="4">
    <source>
        <dbReference type="EMBL" id="ENX37469.1"/>
    </source>
</evidence>
<dbReference type="PANTHER" id="PTHR34384:SF6">
    <property type="entry name" value="STAPHYLOFERRIN B SYNTHASE"/>
    <property type="match status" value="1"/>
</dbReference>
<evidence type="ECO:0000259" key="3">
    <source>
        <dbReference type="Pfam" id="PF06276"/>
    </source>
</evidence>
<feature type="domain" description="Aerobactin siderophore biosynthesis IucA/IucC-like C-terminal" evidence="3">
    <location>
        <begin position="431"/>
        <end position="601"/>
    </location>
</feature>
<keyword evidence="6" id="KW-1185">Reference proteome</keyword>
<dbReference type="STRING" id="1217698.F888_02806"/>
<dbReference type="HOGENOM" id="CLU_018524_0_1_6"/>